<sequence>MKTGLLYGIVASSKTRVRCVFCGVYIPKASKCIEQHTNGAKHKENIELMNENGICLLDDILHCKPCKQNLPEDESVTKHIEGEDHANWIAAMDDLVDGEFITLDAYLSCEKDEVFCEVCNSSVNCSLLSIEEHVNHINHRTNITERLKPLNGIFPVDNDDEVWCKVCDAYIDNTVQSILSHIDDDEQHMEWFSEIEDLIENQDVSIESFLTLEHENFAYCNKCQMEVMCNALNIESHVHSDAHLNQFGL</sequence>
<dbReference type="AlphaFoldDB" id="A0A2A4J8H2"/>
<name>A0A2A4J8H2_HELVI</name>
<protein>
    <submittedName>
        <fullName evidence="1">Uncharacterized protein</fullName>
    </submittedName>
</protein>
<evidence type="ECO:0000313" key="1">
    <source>
        <dbReference type="EMBL" id="PCG68261.1"/>
    </source>
</evidence>
<organism evidence="1">
    <name type="scientific">Heliothis virescens</name>
    <name type="common">Tobacco budworm moth</name>
    <dbReference type="NCBI Taxonomy" id="7102"/>
    <lineage>
        <taxon>Eukaryota</taxon>
        <taxon>Metazoa</taxon>
        <taxon>Ecdysozoa</taxon>
        <taxon>Arthropoda</taxon>
        <taxon>Hexapoda</taxon>
        <taxon>Insecta</taxon>
        <taxon>Pterygota</taxon>
        <taxon>Neoptera</taxon>
        <taxon>Endopterygota</taxon>
        <taxon>Lepidoptera</taxon>
        <taxon>Glossata</taxon>
        <taxon>Ditrysia</taxon>
        <taxon>Noctuoidea</taxon>
        <taxon>Noctuidae</taxon>
        <taxon>Heliothinae</taxon>
        <taxon>Heliothis</taxon>
    </lineage>
</organism>
<proteinExistence type="predicted"/>
<gene>
    <name evidence="1" type="ORF">B5V51_5432</name>
</gene>
<accession>A0A2A4J8H2</accession>
<comment type="caution">
    <text evidence="1">The sequence shown here is derived from an EMBL/GenBank/DDBJ whole genome shotgun (WGS) entry which is preliminary data.</text>
</comment>
<dbReference type="EMBL" id="NWSH01002456">
    <property type="protein sequence ID" value="PCG68261.1"/>
    <property type="molecule type" value="Genomic_DNA"/>
</dbReference>
<reference evidence="1" key="1">
    <citation type="submission" date="2017-09" db="EMBL/GenBank/DDBJ databases">
        <title>Contemporary evolution of a Lepidopteran species, Heliothis virescens, in response to modern agricultural practices.</title>
        <authorList>
            <person name="Fritz M.L."/>
            <person name="Deyonke A.M."/>
            <person name="Papanicolaou A."/>
            <person name="Micinski S."/>
            <person name="Westbrook J."/>
            <person name="Gould F."/>
        </authorList>
    </citation>
    <scope>NUCLEOTIDE SEQUENCE [LARGE SCALE GENOMIC DNA]</scope>
    <source>
        <strain evidence="1">HvINT-</strain>
        <tissue evidence="1">Whole body</tissue>
    </source>
</reference>